<dbReference type="AlphaFoldDB" id="A0A150HJM8"/>
<proteinExistence type="predicted"/>
<name>A0A150HJM8_9GAMM</name>
<protein>
    <submittedName>
        <fullName evidence="1">Uncharacterized protein</fullName>
    </submittedName>
</protein>
<evidence type="ECO:0000313" key="2">
    <source>
        <dbReference type="Proteomes" id="UP000075680"/>
    </source>
</evidence>
<reference evidence="1 2" key="1">
    <citation type="journal article" date="2016" name="Sci. Rep.">
        <title>Genomic and phenotypic characterization of the species Acinetobacter venetianus.</title>
        <authorList>
            <person name="Fondi M."/>
            <person name="Maida I."/>
            <person name="Perrin E."/>
            <person name="Orlandini V."/>
            <person name="La Torre L."/>
            <person name="Bosi E."/>
            <person name="Negroni A."/>
            <person name="Zanaroli G."/>
            <person name="Fava F."/>
            <person name="Decorosi F."/>
            <person name="Giovannetti L."/>
            <person name="Viti C."/>
            <person name="Vaneechoutte M."/>
            <person name="Dijkshoorn L."/>
            <person name="Fani R."/>
        </authorList>
    </citation>
    <scope>NUCLEOTIDE SEQUENCE [LARGE SCALE GENOMIC DNA]</scope>
    <source>
        <strain evidence="1 2">LUH5627</strain>
    </source>
</reference>
<sequence length="138" mass="16478">MKYFRNIQTDLIHAFEQDGSQDELITEDFIQLTEEEKDRLLNPERYLTDEEKEQIYLSNFPALTRRQFKLALLDNGLLNTVEASIEAIKDPIMKQRVQIEYSESERFERGNPSVKYMMDELNLNLEEVDKLWDYALHL</sequence>
<comment type="caution">
    <text evidence="1">The sequence shown here is derived from an EMBL/GenBank/DDBJ whole genome shotgun (WGS) entry which is preliminary data.</text>
</comment>
<accession>A0A150HJM8</accession>
<dbReference type="Proteomes" id="UP000075680">
    <property type="component" value="Unassembled WGS sequence"/>
</dbReference>
<dbReference type="RefSeq" id="WP_061519735.1">
    <property type="nucleotide sequence ID" value="NZ_JRUE01000250.1"/>
</dbReference>
<organism evidence="1 2">
    <name type="scientific">Acinetobacter venetianus</name>
    <dbReference type="NCBI Taxonomy" id="52133"/>
    <lineage>
        <taxon>Bacteria</taxon>
        <taxon>Pseudomonadati</taxon>
        <taxon>Pseudomonadota</taxon>
        <taxon>Gammaproteobacteria</taxon>
        <taxon>Moraxellales</taxon>
        <taxon>Moraxellaceae</taxon>
        <taxon>Acinetobacter</taxon>
    </lineage>
</organism>
<dbReference type="EMBL" id="JRUE01000250">
    <property type="protein sequence ID" value="KXZ63217.1"/>
    <property type="molecule type" value="Genomic_DNA"/>
</dbReference>
<gene>
    <name evidence="1" type="ORF">AVENLUH5627_03288</name>
</gene>
<dbReference type="PATRIC" id="fig|52133.18.peg.3376"/>
<evidence type="ECO:0000313" key="1">
    <source>
        <dbReference type="EMBL" id="KXZ63217.1"/>
    </source>
</evidence>